<feature type="transmembrane region" description="Helical" evidence="10">
    <location>
        <begin position="149"/>
        <end position="166"/>
    </location>
</feature>
<evidence type="ECO:0000313" key="11">
    <source>
        <dbReference type="EnsemblMetazoa" id="AMIN002478-PA"/>
    </source>
</evidence>
<evidence type="ECO:0000256" key="10">
    <source>
        <dbReference type="RuleBase" id="RU361115"/>
    </source>
</evidence>
<evidence type="ECO:0000313" key="12">
    <source>
        <dbReference type="Proteomes" id="UP000075920"/>
    </source>
</evidence>
<feature type="transmembrane region" description="Helical" evidence="10">
    <location>
        <begin position="478"/>
        <end position="499"/>
    </location>
</feature>
<feature type="transmembrane region" description="Helical" evidence="10">
    <location>
        <begin position="454"/>
        <end position="472"/>
    </location>
</feature>
<dbReference type="InterPro" id="IPR030457">
    <property type="entry name" value="ELO_CS"/>
</dbReference>
<evidence type="ECO:0000256" key="8">
    <source>
        <dbReference type="ARBA" id="ARBA00023136"/>
    </source>
</evidence>
<feature type="transmembrane region" description="Helical" evidence="10">
    <location>
        <begin position="211"/>
        <end position="229"/>
    </location>
</feature>
<dbReference type="GO" id="GO:0034625">
    <property type="term" value="P:fatty acid elongation, monounsaturated fatty acid"/>
    <property type="evidence" value="ECO:0007669"/>
    <property type="project" value="TreeGrafter"/>
</dbReference>
<sequence length="577" mass="68550">MTLVLERMYDVYREYMVERRDIRSVNLPLLGSPWPLMLLLGTYLYGVLYAGPRFMAQRKAYDLRKIIRVYNIAQVLINSVIFLWIVIKIFFVYRDYNFSCQVCNYTSDFRGLEEMYLSYSYFLLKVLDLADTVFFVLRKKQSHVSFLHVYHHTVMVIGSYCGMLYVPGGHAIMLGIWNTAVHAVMYLYYFLSSYGSQYSGWWKQHLTRMQLLQFIHLAFHFGIPLFFNRECKFPRFWMGVGFLQALFILALFMDFYIKSYIVKRKKQTIPTANQPVLDISLTRELVVKYCEKSSRRTRSDRLFSLHATMALIIRSIYNGYNYLVEKTDDRILDLPLLNSFWTVPLITGAYLYFVLNLGPKLMANRKPFEMRNLIIGYNLVQVAVNAFTFGMAIYYLRKYTYSFVCQPLIRDTSEQSMLELRLGYVYFLLKILDLADTVFFVLRKKQSHVSFLHVYHHTIMAISAALFMRYLAGGHCFMLGMLNTLVHAVMYFYFFLTIYRPELTRSATWKRYVTILQMAQFTYLAFHFFRPIVLGIDCNYPRVIMWFVGVQNVFMMIMFADFYRRAYLRNPNKPHKH</sequence>
<evidence type="ECO:0000256" key="7">
    <source>
        <dbReference type="ARBA" id="ARBA00023098"/>
    </source>
</evidence>
<feature type="transmembrane region" description="Helical" evidence="10">
    <location>
        <begin position="423"/>
        <end position="442"/>
    </location>
</feature>
<evidence type="ECO:0000256" key="4">
    <source>
        <dbReference type="ARBA" id="ARBA00022692"/>
    </source>
</evidence>
<keyword evidence="6 10" id="KW-1133">Transmembrane helix</keyword>
<dbReference type="GO" id="GO:0034626">
    <property type="term" value="P:fatty acid elongation, polyunsaturated fatty acid"/>
    <property type="evidence" value="ECO:0007669"/>
    <property type="project" value="TreeGrafter"/>
</dbReference>
<keyword evidence="7 10" id="KW-0443">Lipid metabolism</keyword>
<dbReference type="PANTHER" id="PTHR11157:SF116">
    <property type="entry name" value="ELONGATION OF VERY LONG CHAIN FATTY ACIDS PROTEIN-RELATED"/>
    <property type="match status" value="1"/>
</dbReference>
<keyword evidence="3 10" id="KW-0808">Transferase</keyword>
<dbReference type="GO" id="GO:0009922">
    <property type="term" value="F:fatty acid elongase activity"/>
    <property type="evidence" value="ECO:0007669"/>
    <property type="project" value="UniProtKB-EC"/>
</dbReference>
<dbReference type="GO" id="GO:0019367">
    <property type="term" value="P:fatty acid elongation, saturated fatty acid"/>
    <property type="evidence" value="ECO:0007669"/>
    <property type="project" value="TreeGrafter"/>
</dbReference>
<dbReference type="Pfam" id="PF01151">
    <property type="entry name" value="ELO"/>
    <property type="match status" value="2"/>
</dbReference>
<dbReference type="EnsemblMetazoa" id="AMIN002478-RA">
    <property type="protein sequence ID" value="AMIN002478-PA"/>
    <property type="gene ID" value="AMIN002478"/>
</dbReference>
<dbReference type="PANTHER" id="PTHR11157">
    <property type="entry name" value="FATTY ACID ACYL TRANSFERASE-RELATED"/>
    <property type="match status" value="1"/>
</dbReference>
<feature type="transmembrane region" description="Helical" evidence="10">
    <location>
        <begin position="302"/>
        <end position="320"/>
    </location>
</feature>
<evidence type="ECO:0000256" key="1">
    <source>
        <dbReference type="ARBA" id="ARBA00004141"/>
    </source>
</evidence>
<evidence type="ECO:0000256" key="2">
    <source>
        <dbReference type="ARBA" id="ARBA00022516"/>
    </source>
</evidence>
<reference evidence="12" key="1">
    <citation type="submission" date="2013-03" db="EMBL/GenBank/DDBJ databases">
        <title>The Genome Sequence of Anopheles minimus MINIMUS1.</title>
        <authorList>
            <consortium name="The Broad Institute Genomics Platform"/>
            <person name="Neafsey D.E."/>
            <person name="Walton C."/>
            <person name="Walker B."/>
            <person name="Young S.K."/>
            <person name="Zeng Q."/>
            <person name="Gargeya S."/>
            <person name="Fitzgerald M."/>
            <person name="Haas B."/>
            <person name="Abouelleil A."/>
            <person name="Allen A.W."/>
            <person name="Alvarado L."/>
            <person name="Arachchi H.M."/>
            <person name="Berlin A.M."/>
            <person name="Chapman S.B."/>
            <person name="Gainer-Dewar J."/>
            <person name="Goldberg J."/>
            <person name="Griggs A."/>
            <person name="Gujja S."/>
            <person name="Hansen M."/>
            <person name="Howarth C."/>
            <person name="Imamovic A."/>
            <person name="Ireland A."/>
            <person name="Larimer J."/>
            <person name="McCowan C."/>
            <person name="Murphy C."/>
            <person name="Pearson M."/>
            <person name="Poon T.W."/>
            <person name="Priest M."/>
            <person name="Roberts A."/>
            <person name="Saif S."/>
            <person name="Shea T."/>
            <person name="Sisk P."/>
            <person name="Sykes S."/>
            <person name="Wortman J."/>
            <person name="Nusbaum C."/>
            <person name="Birren B."/>
        </authorList>
    </citation>
    <scope>NUCLEOTIDE SEQUENCE [LARGE SCALE GENOMIC DNA]</scope>
    <source>
        <strain evidence="12">MINIMUS1</strain>
    </source>
</reference>
<keyword evidence="8 10" id="KW-0472">Membrane</keyword>
<keyword evidence="12" id="KW-1185">Reference proteome</keyword>
<feature type="transmembrane region" description="Helical" evidence="10">
    <location>
        <begin position="340"/>
        <end position="362"/>
    </location>
</feature>
<dbReference type="GO" id="GO:0030148">
    <property type="term" value="P:sphingolipid biosynthetic process"/>
    <property type="evidence" value="ECO:0007669"/>
    <property type="project" value="TreeGrafter"/>
</dbReference>
<evidence type="ECO:0000256" key="9">
    <source>
        <dbReference type="ARBA" id="ARBA00023160"/>
    </source>
</evidence>
<proteinExistence type="inferred from homology"/>
<dbReference type="VEuPathDB" id="VectorBase:AMIN002478"/>
<accession>A0A182VWM9</accession>
<keyword evidence="5 10" id="KW-0276">Fatty acid metabolism</keyword>
<dbReference type="STRING" id="112268.A0A182VWM9"/>
<dbReference type="InterPro" id="IPR002076">
    <property type="entry name" value="ELO_fam"/>
</dbReference>
<comment type="catalytic activity">
    <reaction evidence="10">
        <text>a very-long-chain acyl-CoA + malonyl-CoA + H(+) = a very-long-chain 3-oxoacyl-CoA + CO2 + CoA</text>
        <dbReference type="Rhea" id="RHEA:32727"/>
        <dbReference type="ChEBI" id="CHEBI:15378"/>
        <dbReference type="ChEBI" id="CHEBI:16526"/>
        <dbReference type="ChEBI" id="CHEBI:57287"/>
        <dbReference type="ChEBI" id="CHEBI:57384"/>
        <dbReference type="ChEBI" id="CHEBI:90725"/>
        <dbReference type="ChEBI" id="CHEBI:90736"/>
        <dbReference type="EC" id="2.3.1.199"/>
    </reaction>
</comment>
<evidence type="ECO:0000256" key="3">
    <source>
        <dbReference type="ARBA" id="ARBA00022679"/>
    </source>
</evidence>
<keyword evidence="2 10" id="KW-0444">Lipid biosynthesis</keyword>
<dbReference type="PROSITE" id="PS01188">
    <property type="entry name" value="ELO"/>
    <property type="match status" value="2"/>
</dbReference>
<feature type="transmembrane region" description="Helical" evidence="10">
    <location>
        <begin position="72"/>
        <end position="93"/>
    </location>
</feature>
<organism evidence="11 12">
    <name type="scientific">Anopheles minimus</name>
    <dbReference type="NCBI Taxonomy" id="112268"/>
    <lineage>
        <taxon>Eukaryota</taxon>
        <taxon>Metazoa</taxon>
        <taxon>Ecdysozoa</taxon>
        <taxon>Arthropoda</taxon>
        <taxon>Hexapoda</taxon>
        <taxon>Insecta</taxon>
        <taxon>Pterygota</taxon>
        <taxon>Neoptera</taxon>
        <taxon>Endopterygota</taxon>
        <taxon>Diptera</taxon>
        <taxon>Nematocera</taxon>
        <taxon>Culicoidea</taxon>
        <taxon>Culicidae</taxon>
        <taxon>Anophelinae</taxon>
        <taxon>Anopheles</taxon>
    </lineage>
</organism>
<dbReference type="GO" id="GO:0042761">
    <property type="term" value="P:very long-chain fatty acid biosynthetic process"/>
    <property type="evidence" value="ECO:0007669"/>
    <property type="project" value="TreeGrafter"/>
</dbReference>
<protein>
    <recommendedName>
        <fullName evidence="10">Elongation of very long chain fatty acids protein</fullName>
        <ecNumber evidence="10">2.3.1.199</ecNumber>
    </recommendedName>
    <alternativeName>
        <fullName evidence="10">Very-long-chain 3-oxoacyl-CoA synthase</fullName>
    </alternativeName>
</protein>
<comment type="caution">
    <text evidence="10">Lacks conserved residue(s) required for the propagation of feature annotation.</text>
</comment>
<feature type="transmembrane region" description="Helical" evidence="10">
    <location>
        <begin position="235"/>
        <end position="257"/>
    </location>
</feature>
<feature type="transmembrane region" description="Helical" evidence="10">
    <location>
        <begin position="34"/>
        <end position="51"/>
    </location>
</feature>
<dbReference type="Proteomes" id="UP000075920">
    <property type="component" value="Unassembled WGS sequence"/>
</dbReference>
<dbReference type="EC" id="2.3.1.199" evidence="10"/>
<keyword evidence="4 10" id="KW-0812">Transmembrane</keyword>
<feature type="transmembrane region" description="Helical" evidence="10">
    <location>
        <begin position="544"/>
        <end position="563"/>
    </location>
</feature>
<feature type="transmembrane region" description="Helical" evidence="10">
    <location>
        <begin position="116"/>
        <end position="137"/>
    </location>
</feature>
<comment type="subcellular location">
    <subcellularLocation>
        <location evidence="1">Membrane</location>
        <topology evidence="1">Multi-pass membrane protein</topology>
    </subcellularLocation>
</comment>
<evidence type="ECO:0000256" key="5">
    <source>
        <dbReference type="ARBA" id="ARBA00022832"/>
    </source>
</evidence>
<feature type="transmembrane region" description="Helical" evidence="10">
    <location>
        <begin position="172"/>
        <end position="191"/>
    </location>
</feature>
<feature type="transmembrane region" description="Helical" evidence="10">
    <location>
        <begin position="511"/>
        <end position="532"/>
    </location>
</feature>
<dbReference type="AlphaFoldDB" id="A0A182VWM9"/>
<comment type="similarity">
    <text evidence="10">Belongs to the ELO family.</text>
</comment>
<name>A0A182VWM9_9DIPT</name>
<dbReference type="GO" id="GO:0005789">
    <property type="term" value="C:endoplasmic reticulum membrane"/>
    <property type="evidence" value="ECO:0007669"/>
    <property type="project" value="TreeGrafter"/>
</dbReference>
<reference evidence="11" key="2">
    <citation type="submission" date="2020-05" db="UniProtKB">
        <authorList>
            <consortium name="EnsemblMetazoa"/>
        </authorList>
    </citation>
    <scope>IDENTIFICATION</scope>
    <source>
        <strain evidence="11">MINIMUS1</strain>
    </source>
</reference>
<evidence type="ECO:0000256" key="6">
    <source>
        <dbReference type="ARBA" id="ARBA00022989"/>
    </source>
</evidence>
<feature type="transmembrane region" description="Helical" evidence="10">
    <location>
        <begin position="374"/>
        <end position="396"/>
    </location>
</feature>
<keyword evidence="9 10" id="KW-0275">Fatty acid biosynthesis</keyword>